<keyword evidence="3" id="KW-1185">Reference proteome</keyword>
<feature type="chain" id="PRO_5035793251" evidence="1">
    <location>
        <begin position="27"/>
        <end position="83"/>
    </location>
</feature>
<dbReference type="Gramene" id="OE9A076620T1">
    <property type="protein sequence ID" value="OE9A076620C1"/>
    <property type="gene ID" value="OE9A076620"/>
</dbReference>
<protein>
    <submittedName>
        <fullName evidence="2">Uncharacterized protein</fullName>
    </submittedName>
</protein>
<dbReference type="Proteomes" id="UP000594638">
    <property type="component" value="Unassembled WGS sequence"/>
</dbReference>
<name>A0A8S0TWT5_OLEEU</name>
<evidence type="ECO:0000313" key="3">
    <source>
        <dbReference type="Proteomes" id="UP000594638"/>
    </source>
</evidence>
<reference evidence="2 3" key="1">
    <citation type="submission" date="2019-12" db="EMBL/GenBank/DDBJ databases">
        <authorList>
            <person name="Alioto T."/>
            <person name="Alioto T."/>
            <person name="Gomez Garrido J."/>
        </authorList>
    </citation>
    <scope>NUCLEOTIDE SEQUENCE [LARGE SCALE GENOMIC DNA]</scope>
</reference>
<accession>A0A8S0TWT5</accession>
<keyword evidence="1" id="KW-0732">Signal</keyword>
<proteinExistence type="predicted"/>
<sequence>MVVMKTLIVVIFASMLILGTIHESHAQILPVNSRRFLSSGGPDRVVPGGPNACGKDCHHPSTYSGKTPPGEVDLAEYYNPPGY</sequence>
<feature type="signal peptide" evidence="1">
    <location>
        <begin position="1"/>
        <end position="26"/>
    </location>
</feature>
<evidence type="ECO:0000313" key="2">
    <source>
        <dbReference type="EMBL" id="CAA3010464.1"/>
    </source>
</evidence>
<comment type="caution">
    <text evidence="2">The sequence shown here is derived from an EMBL/GenBank/DDBJ whole genome shotgun (WGS) entry which is preliminary data.</text>
</comment>
<organism evidence="2 3">
    <name type="scientific">Olea europaea subsp. europaea</name>
    <dbReference type="NCBI Taxonomy" id="158383"/>
    <lineage>
        <taxon>Eukaryota</taxon>
        <taxon>Viridiplantae</taxon>
        <taxon>Streptophyta</taxon>
        <taxon>Embryophyta</taxon>
        <taxon>Tracheophyta</taxon>
        <taxon>Spermatophyta</taxon>
        <taxon>Magnoliopsida</taxon>
        <taxon>eudicotyledons</taxon>
        <taxon>Gunneridae</taxon>
        <taxon>Pentapetalae</taxon>
        <taxon>asterids</taxon>
        <taxon>lamiids</taxon>
        <taxon>Lamiales</taxon>
        <taxon>Oleaceae</taxon>
        <taxon>Oleeae</taxon>
        <taxon>Olea</taxon>
    </lineage>
</organism>
<dbReference type="AlphaFoldDB" id="A0A8S0TWT5"/>
<evidence type="ECO:0000256" key="1">
    <source>
        <dbReference type="SAM" id="SignalP"/>
    </source>
</evidence>
<gene>
    <name evidence="2" type="ORF">OLEA9_A076620</name>
</gene>
<dbReference type="EMBL" id="CACTIH010007343">
    <property type="protein sequence ID" value="CAA3010464.1"/>
    <property type="molecule type" value="Genomic_DNA"/>
</dbReference>